<dbReference type="InterPro" id="IPR005379">
    <property type="entry name" value="FDM1-5/IDN2_XH"/>
</dbReference>
<dbReference type="PANTHER" id="PTHR21596">
    <property type="entry name" value="RIBONUCLEASE P SUBUNIT P38"/>
    <property type="match status" value="1"/>
</dbReference>
<name>A0A835KSE5_9POAL</name>
<feature type="domain" description="Factor of DNA methylation 1-5/IDN2" evidence="2">
    <location>
        <begin position="97"/>
        <end position="212"/>
    </location>
</feature>
<dbReference type="AlphaFoldDB" id="A0A835KSE5"/>
<accession>A0A835KSE5</accession>
<organism evidence="3 4">
    <name type="scientific">Digitaria exilis</name>
    <dbReference type="NCBI Taxonomy" id="1010633"/>
    <lineage>
        <taxon>Eukaryota</taxon>
        <taxon>Viridiplantae</taxon>
        <taxon>Streptophyta</taxon>
        <taxon>Embryophyta</taxon>
        <taxon>Tracheophyta</taxon>
        <taxon>Spermatophyta</taxon>
        <taxon>Magnoliopsida</taxon>
        <taxon>Liliopsida</taxon>
        <taxon>Poales</taxon>
        <taxon>Poaceae</taxon>
        <taxon>PACMAD clade</taxon>
        <taxon>Panicoideae</taxon>
        <taxon>Panicodae</taxon>
        <taxon>Paniceae</taxon>
        <taxon>Anthephorinae</taxon>
        <taxon>Digitaria</taxon>
    </lineage>
</organism>
<sequence>MLQQQLDAKEKLQLEIQQLHGKFMAVMEHEDSESKRKIEELGEKLQDKYDETEAMESLNQTLVIKDRNSNNELQNARKEMIAGFQDLSVGRAKIGIKRMGELDMNAFGMPLDLASELCAKLEAEIKDPNWHPFRVVHVDGKEMEVLWEADGKLQKLKEEHGEEIYALVTKALAEINGYNPSGRFPVAELWNYKEGRKATLKEAVHDVMKQLQPCRLTRESVDPFVRLGSSG</sequence>
<reference evidence="3" key="1">
    <citation type="submission" date="2020-07" db="EMBL/GenBank/DDBJ databases">
        <title>Genome sequence and genetic diversity analysis of an under-domesticated orphan crop, white fonio (Digitaria exilis).</title>
        <authorList>
            <person name="Bennetzen J.L."/>
            <person name="Chen S."/>
            <person name="Ma X."/>
            <person name="Wang X."/>
            <person name="Yssel A.E.J."/>
            <person name="Chaluvadi S.R."/>
            <person name="Johnson M."/>
            <person name="Gangashetty P."/>
            <person name="Hamidou F."/>
            <person name="Sanogo M.D."/>
            <person name="Zwaenepoel A."/>
            <person name="Wallace J."/>
            <person name="Van De Peer Y."/>
            <person name="Van Deynze A."/>
        </authorList>
    </citation>
    <scope>NUCLEOTIDE SEQUENCE</scope>
    <source>
        <tissue evidence="3">Leaves</tissue>
    </source>
</reference>
<evidence type="ECO:0000313" key="4">
    <source>
        <dbReference type="Proteomes" id="UP000636709"/>
    </source>
</evidence>
<evidence type="ECO:0000313" key="3">
    <source>
        <dbReference type="EMBL" id="KAF8772187.1"/>
    </source>
</evidence>
<dbReference type="GO" id="GO:0080188">
    <property type="term" value="P:gene silencing by siRNA-directed DNA methylation"/>
    <property type="evidence" value="ECO:0007669"/>
    <property type="project" value="InterPro"/>
</dbReference>
<feature type="coiled-coil region" evidence="1">
    <location>
        <begin position="2"/>
        <end position="55"/>
    </location>
</feature>
<comment type="caution">
    <text evidence="3">The sequence shown here is derived from an EMBL/GenBank/DDBJ whole genome shotgun (WGS) entry which is preliminary data.</text>
</comment>
<dbReference type="PANTHER" id="PTHR21596:SF3">
    <property type="entry name" value="FACTOR OF DNA METHYLATION 1-RELATED"/>
    <property type="match status" value="1"/>
</dbReference>
<keyword evidence="4" id="KW-1185">Reference proteome</keyword>
<proteinExistence type="predicted"/>
<evidence type="ECO:0000256" key="1">
    <source>
        <dbReference type="SAM" id="Coils"/>
    </source>
</evidence>
<evidence type="ECO:0000259" key="2">
    <source>
        <dbReference type="Pfam" id="PF03469"/>
    </source>
</evidence>
<dbReference type="EMBL" id="JACEFO010000426">
    <property type="protein sequence ID" value="KAF8772187.1"/>
    <property type="molecule type" value="Genomic_DNA"/>
</dbReference>
<dbReference type="Proteomes" id="UP000636709">
    <property type="component" value="Unassembled WGS sequence"/>
</dbReference>
<keyword evidence="1" id="KW-0175">Coiled coil</keyword>
<protein>
    <recommendedName>
        <fullName evidence="2">Factor of DNA methylation 1-5/IDN2 domain-containing protein</fullName>
    </recommendedName>
</protein>
<dbReference type="InterPro" id="IPR045177">
    <property type="entry name" value="FDM1-5/IDN2"/>
</dbReference>
<dbReference type="OrthoDB" id="1892195at2759"/>
<gene>
    <name evidence="3" type="ORF">HU200_006028</name>
</gene>
<dbReference type="Pfam" id="PF03469">
    <property type="entry name" value="XH"/>
    <property type="match status" value="1"/>
</dbReference>